<dbReference type="InterPro" id="IPR017871">
    <property type="entry name" value="ABC_transporter-like_CS"/>
</dbReference>
<dbReference type="PANTHER" id="PTHR42734">
    <property type="entry name" value="METAL TRANSPORT SYSTEM ATP-BINDING PROTEIN TM_0124-RELATED"/>
    <property type="match status" value="1"/>
</dbReference>
<evidence type="ECO:0000256" key="1">
    <source>
        <dbReference type="ARBA" id="ARBA00022448"/>
    </source>
</evidence>
<dbReference type="InterPro" id="IPR027417">
    <property type="entry name" value="P-loop_NTPase"/>
</dbReference>
<keyword evidence="3 5" id="KW-0067">ATP-binding</keyword>
<dbReference type="PROSITE" id="PS50893">
    <property type="entry name" value="ABC_TRANSPORTER_2"/>
    <property type="match status" value="1"/>
</dbReference>
<keyword evidence="1" id="KW-0813">Transport</keyword>
<dbReference type="SUPFAM" id="SSF52540">
    <property type="entry name" value="P-loop containing nucleoside triphosphate hydrolases"/>
    <property type="match status" value="1"/>
</dbReference>
<keyword evidence="6" id="KW-1185">Reference proteome</keyword>
<dbReference type="Pfam" id="PF00005">
    <property type="entry name" value="ABC_tran"/>
    <property type="match status" value="1"/>
</dbReference>
<dbReference type="Gene3D" id="3.40.50.300">
    <property type="entry name" value="P-loop containing nucleotide triphosphate hydrolases"/>
    <property type="match status" value="1"/>
</dbReference>
<gene>
    <name evidence="5" type="ORF">L2W38_07285</name>
</gene>
<organism evidence="5 6">
    <name type="scientific">Dethiosulfovibrio marinus</name>
    <dbReference type="NCBI Taxonomy" id="133532"/>
    <lineage>
        <taxon>Bacteria</taxon>
        <taxon>Thermotogati</taxon>
        <taxon>Synergistota</taxon>
        <taxon>Synergistia</taxon>
        <taxon>Synergistales</taxon>
        <taxon>Dethiosulfovibrionaceae</taxon>
        <taxon>Dethiosulfovibrio</taxon>
    </lineage>
</organism>
<dbReference type="PROSITE" id="PS00211">
    <property type="entry name" value="ABC_TRANSPORTER_1"/>
    <property type="match status" value="1"/>
</dbReference>
<reference evidence="5 6" key="1">
    <citation type="submission" date="2022-01" db="EMBL/GenBank/DDBJ databases">
        <title>Dethiosulfovibrio faecalis sp. nov., a novel proteolytic, non-sulfur-reducing bacterium isolated from a marine aquaculture solid waste bioreactor.</title>
        <authorList>
            <person name="Grabowski S."/>
            <person name="Apolinario E."/>
            <person name="Schneider N."/>
            <person name="Marshall C.W."/>
            <person name="Sowers K.R."/>
        </authorList>
    </citation>
    <scope>NUCLEOTIDE SEQUENCE [LARGE SCALE GENOMIC DNA]</scope>
    <source>
        <strain evidence="5 6">DSM 12537</strain>
    </source>
</reference>
<sequence>MIFDVEGGCFSYPSGDGVLNDVSFSVEEGDVMAILGPNGAGKTTLLRCMMGLLPWRTGCSRLDGRDIRELSAGELWRKVAYVPQAKGMAFSYSAEEMVLLGRSAYVSTIGQPSKADLASARMAMEIVGISYLRDKPCCRMSGGELQMVLIARALAAEPELLVLDEPESNLDYRNQLIVLDVIEKLARERGICSIFNTHYPAHALRIATKSLLMDGCGHASFGDSKSIINEEAMRSSFSVNVRIDRINVDSDVFDLVVPLHVV</sequence>
<keyword evidence="2" id="KW-0547">Nucleotide-binding</keyword>
<dbReference type="EMBL" id="JAKGUD010000006">
    <property type="protein sequence ID" value="MCF4142616.1"/>
    <property type="molecule type" value="Genomic_DNA"/>
</dbReference>
<feature type="domain" description="ABC transporter" evidence="4">
    <location>
        <begin position="3"/>
        <end position="240"/>
    </location>
</feature>
<dbReference type="InterPro" id="IPR050153">
    <property type="entry name" value="Metal_Ion_Import_ABC"/>
</dbReference>
<evidence type="ECO:0000313" key="6">
    <source>
        <dbReference type="Proteomes" id="UP001200430"/>
    </source>
</evidence>
<dbReference type="Proteomes" id="UP001200430">
    <property type="component" value="Unassembled WGS sequence"/>
</dbReference>
<dbReference type="CDD" id="cd03214">
    <property type="entry name" value="ABC_Iron-Siderophores_B12_Hemin"/>
    <property type="match status" value="1"/>
</dbReference>
<dbReference type="InterPro" id="IPR003593">
    <property type="entry name" value="AAA+_ATPase"/>
</dbReference>
<evidence type="ECO:0000313" key="5">
    <source>
        <dbReference type="EMBL" id="MCF4142616.1"/>
    </source>
</evidence>
<dbReference type="PANTHER" id="PTHR42734:SF19">
    <property type="entry name" value="IRON COMPOUNDS ABC TRANSPORTER, ATP-BINDING PROTEIN"/>
    <property type="match status" value="1"/>
</dbReference>
<proteinExistence type="predicted"/>
<dbReference type="InterPro" id="IPR003439">
    <property type="entry name" value="ABC_transporter-like_ATP-bd"/>
</dbReference>
<evidence type="ECO:0000259" key="4">
    <source>
        <dbReference type="PROSITE" id="PS50893"/>
    </source>
</evidence>
<dbReference type="RefSeq" id="WP_236099338.1">
    <property type="nucleotide sequence ID" value="NZ_JAKGUD010000006.1"/>
</dbReference>
<accession>A0ABS9EQ28</accession>
<comment type="caution">
    <text evidence="5">The sequence shown here is derived from an EMBL/GenBank/DDBJ whole genome shotgun (WGS) entry which is preliminary data.</text>
</comment>
<dbReference type="GO" id="GO:0005524">
    <property type="term" value="F:ATP binding"/>
    <property type="evidence" value="ECO:0007669"/>
    <property type="project" value="UniProtKB-KW"/>
</dbReference>
<dbReference type="SMART" id="SM00382">
    <property type="entry name" value="AAA"/>
    <property type="match status" value="1"/>
</dbReference>
<evidence type="ECO:0000256" key="2">
    <source>
        <dbReference type="ARBA" id="ARBA00022741"/>
    </source>
</evidence>
<protein>
    <submittedName>
        <fullName evidence="5">ABC transporter ATP-binding protein</fullName>
    </submittedName>
</protein>
<evidence type="ECO:0000256" key="3">
    <source>
        <dbReference type="ARBA" id="ARBA00022840"/>
    </source>
</evidence>
<name>A0ABS9EQ28_9BACT</name>